<dbReference type="AlphaFoldDB" id="A0AA88MTG8"/>
<dbReference type="Proteomes" id="UP001187415">
    <property type="component" value="Unassembled WGS sequence"/>
</dbReference>
<reference evidence="2" key="1">
    <citation type="submission" date="2023-07" db="EMBL/GenBank/DDBJ databases">
        <title>Chromosome-level Genome Assembly of Striped Snakehead (Channa striata).</title>
        <authorList>
            <person name="Liu H."/>
        </authorList>
    </citation>
    <scope>NUCLEOTIDE SEQUENCE</scope>
    <source>
        <strain evidence="2">Gz</strain>
        <tissue evidence="2">Muscle</tissue>
    </source>
</reference>
<feature type="region of interest" description="Disordered" evidence="1">
    <location>
        <begin position="267"/>
        <end position="389"/>
    </location>
</feature>
<feature type="compositionally biased region" description="Polar residues" evidence="1">
    <location>
        <begin position="207"/>
        <end position="216"/>
    </location>
</feature>
<sequence>MGCSSSSAQTVDQEKRPGAKPEESNGDTVAVRNGIVAEDAQTIEDQMQLPVQTALPEDLQPGTDDEAGAVLVALEAKEDLGSDEELLDAPEKPAPDAPDAPVAATAEVFTEPEEVVVAVEALHSVEEVSYVETEAPGVESDVAVQEEALVVVEVTPLEPVEAEQAKAAVDVEEGANLGAEGPADLAAPMEAEIASEIPAEPREQSETSEPASNETAAPNEVVGTCDATASSESFAPVDSEKPVIDAKLAEATIPEMPLLFPVPVDVQAESQPAAEEDLDSLVAPTDTGPLPEAESAAAADAVAQVVEAAESAPAVSETPAEVLPEAPPGDLTSDSTVDDTAPAEATPETLETVSAPDAAADPAHELLTEVVSAAEASQETESEKTKKED</sequence>
<evidence type="ECO:0000256" key="1">
    <source>
        <dbReference type="SAM" id="MobiDB-lite"/>
    </source>
</evidence>
<organism evidence="2 3">
    <name type="scientific">Channa striata</name>
    <name type="common">Snakehead murrel</name>
    <name type="synonym">Ophicephalus striatus</name>
    <dbReference type="NCBI Taxonomy" id="64152"/>
    <lineage>
        <taxon>Eukaryota</taxon>
        <taxon>Metazoa</taxon>
        <taxon>Chordata</taxon>
        <taxon>Craniata</taxon>
        <taxon>Vertebrata</taxon>
        <taxon>Euteleostomi</taxon>
        <taxon>Actinopterygii</taxon>
        <taxon>Neopterygii</taxon>
        <taxon>Teleostei</taxon>
        <taxon>Neoteleostei</taxon>
        <taxon>Acanthomorphata</taxon>
        <taxon>Anabantaria</taxon>
        <taxon>Anabantiformes</taxon>
        <taxon>Channoidei</taxon>
        <taxon>Channidae</taxon>
        <taxon>Channa</taxon>
    </lineage>
</organism>
<feature type="region of interest" description="Disordered" evidence="1">
    <location>
        <begin position="77"/>
        <end position="103"/>
    </location>
</feature>
<evidence type="ECO:0000313" key="2">
    <source>
        <dbReference type="EMBL" id="KAK2844134.1"/>
    </source>
</evidence>
<feature type="compositionally biased region" description="Polar residues" evidence="1">
    <location>
        <begin position="1"/>
        <end position="11"/>
    </location>
</feature>
<feature type="region of interest" description="Disordered" evidence="1">
    <location>
        <begin position="1"/>
        <end position="33"/>
    </location>
</feature>
<proteinExistence type="predicted"/>
<feature type="compositionally biased region" description="Low complexity" evidence="1">
    <location>
        <begin position="368"/>
        <end position="379"/>
    </location>
</feature>
<name>A0AA88MTG8_CHASR</name>
<gene>
    <name evidence="2" type="ORF">Q5P01_010793</name>
</gene>
<protein>
    <submittedName>
        <fullName evidence="2">Uncharacterized protein</fullName>
    </submittedName>
</protein>
<feature type="compositionally biased region" description="Basic and acidic residues" evidence="1">
    <location>
        <begin position="12"/>
        <end position="23"/>
    </location>
</feature>
<dbReference type="EMBL" id="JAUPFM010000008">
    <property type="protein sequence ID" value="KAK2844134.1"/>
    <property type="molecule type" value="Genomic_DNA"/>
</dbReference>
<feature type="compositionally biased region" description="Low complexity" evidence="1">
    <location>
        <begin position="291"/>
        <end position="321"/>
    </location>
</feature>
<evidence type="ECO:0000313" key="3">
    <source>
        <dbReference type="Proteomes" id="UP001187415"/>
    </source>
</evidence>
<feature type="compositionally biased region" description="Low complexity" evidence="1">
    <location>
        <begin position="186"/>
        <end position="198"/>
    </location>
</feature>
<comment type="caution">
    <text evidence="2">The sequence shown here is derived from an EMBL/GenBank/DDBJ whole genome shotgun (WGS) entry which is preliminary data.</text>
</comment>
<feature type="region of interest" description="Disordered" evidence="1">
    <location>
        <begin position="172"/>
        <end position="220"/>
    </location>
</feature>
<accession>A0AA88MTG8</accession>
<keyword evidence="3" id="KW-1185">Reference proteome</keyword>